<evidence type="ECO:0000313" key="3">
    <source>
        <dbReference type="Proteomes" id="UP000283841"/>
    </source>
</evidence>
<gene>
    <name evidence="2" type="ORF">C8Q69DRAFT_505877</name>
</gene>
<dbReference type="Gene3D" id="2.30.40.10">
    <property type="entry name" value="Urease, subunit C, domain 1"/>
    <property type="match status" value="1"/>
</dbReference>
<dbReference type="RefSeq" id="XP_028486649.1">
    <property type="nucleotide sequence ID" value="XM_028632750.1"/>
</dbReference>
<keyword evidence="3" id="KW-1185">Reference proteome</keyword>
<dbReference type="PANTHER" id="PTHR43794:SF5">
    <property type="entry name" value="CHLOROHYDROLASE FAMILY PROTEIN"/>
    <property type="match status" value="1"/>
</dbReference>
<dbReference type="Proteomes" id="UP000283841">
    <property type="component" value="Unassembled WGS sequence"/>
</dbReference>
<dbReference type="AlphaFoldDB" id="A0A443HZ16"/>
<dbReference type="SUPFAM" id="SSF51338">
    <property type="entry name" value="Composite domain of metallo-dependent hydrolases"/>
    <property type="match status" value="1"/>
</dbReference>
<dbReference type="VEuPathDB" id="FungiDB:C8Q69DRAFT_505877"/>
<accession>A0A443HZ16</accession>
<dbReference type="InterPro" id="IPR032466">
    <property type="entry name" value="Metal_Hydrolase"/>
</dbReference>
<dbReference type="GeneID" id="39602027"/>
<evidence type="ECO:0000313" key="2">
    <source>
        <dbReference type="EMBL" id="RWQ97004.1"/>
    </source>
</evidence>
<dbReference type="STRING" id="264951.A0A443HZ16"/>
<dbReference type="EMBL" id="RCNU01000003">
    <property type="protein sequence ID" value="RWQ97004.1"/>
    <property type="molecule type" value="Genomic_DNA"/>
</dbReference>
<proteinExistence type="predicted"/>
<dbReference type="InterPro" id="IPR050287">
    <property type="entry name" value="MTA/SAH_deaminase"/>
</dbReference>
<comment type="caution">
    <text evidence="2">The sequence shown here is derived from an EMBL/GenBank/DDBJ whole genome shotgun (WGS) entry which is preliminary data.</text>
</comment>
<feature type="domain" description="Amidohydrolase-related" evidence="1">
    <location>
        <begin position="59"/>
        <end position="430"/>
    </location>
</feature>
<sequence length="493" mass="54482">MVSIPTILLKGGNLLAHEGTKVQVLKGYDLLIEGKEIRKIAKGITAPAGARVVDCANKIVSPGFIDTHHHLWQSQLKGRHADHSFIDYMVHGNLHSYNYKPDDIYWGQLAGSLESLDGGVTTVVDHAHMIYSADHATAAINASASSGLRTFFCYNAIPRVKEWSSSKLEYEEELFPEWWHTQLDSLARSQPFGDGRVYLGLAFDSWTLPKKEIVDLWTKCRKSGIKLFTTHYVGNATGGKFLFVQVPIDVKWMSESELLKSDVLLSHVTRAPDEVYEIIRENGAFVSSTPDTELQMGLGYPVAFRDDIKSNASLGIDCHSNNSADILTQIRLGMQNARAVENEKRVRSGGYPAVDIKVEEAFNLGTIQGAKAVGLENQIGSLSEGKLADIVIFETRSPAMVCAAEENPLAALVLHASVRDIDMVIVDGKIRKENKNLNPLEVQGAPKFGSGKQIRWEDVVQEVLTSREAIKKRSESQSADVAKEALYRRFSGM</sequence>
<dbReference type="Pfam" id="PF01979">
    <property type="entry name" value="Amidohydro_1"/>
    <property type="match status" value="1"/>
</dbReference>
<dbReference type="Gene3D" id="3.20.20.140">
    <property type="entry name" value="Metal-dependent hydrolases"/>
    <property type="match status" value="1"/>
</dbReference>
<organism evidence="2 3">
    <name type="scientific">Byssochlamys spectabilis</name>
    <name type="common">Paecilomyces variotii</name>
    <dbReference type="NCBI Taxonomy" id="264951"/>
    <lineage>
        <taxon>Eukaryota</taxon>
        <taxon>Fungi</taxon>
        <taxon>Dikarya</taxon>
        <taxon>Ascomycota</taxon>
        <taxon>Pezizomycotina</taxon>
        <taxon>Eurotiomycetes</taxon>
        <taxon>Eurotiomycetidae</taxon>
        <taxon>Eurotiales</taxon>
        <taxon>Thermoascaceae</taxon>
        <taxon>Paecilomyces</taxon>
    </lineage>
</organism>
<protein>
    <recommendedName>
        <fullName evidence="1">Amidohydrolase-related domain-containing protein</fullName>
    </recommendedName>
</protein>
<evidence type="ECO:0000259" key="1">
    <source>
        <dbReference type="Pfam" id="PF01979"/>
    </source>
</evidence>
<dbReference type="InterPro" id="IPR006680">
    <property type="entry name" value="Amidohydro-rel"/>
</dbReference>
<dbReference type="InterPro" id="IPR011059">
    <property type="entry name" value="Metal-dep_hydrolase_composite"/>
</dbReference>
<reference evidence="2 3" key="1">
    <citation type="journal article" date="2018" name="Front. Microbiol.">
        <title>Genomic and genetic insights into a cosmopolitan fungus, Paecilomyces variotii (Eurotiales).</title>
        <authorList>
            <person name="Urquhart A.S."/>
            <person name="Mondo S.J."/>
            <person name="Makela M.R."/>
            <person name="Hane J.K."/>
            <person name="Wiebenga A."/>
            <person name="He G."/>
            <person name="Mihaltcheva S."/>
            <person name="Pangilinan J."/>
            <person name="Lipzen A."/>
            <person name="Barry K."/>
            <person name="de Vries R.P."/>
            <person name="Grigoriev I.V."/>
            <person name="Idnurm A."/>
        </authorList>
    </citation>
    <scope>NUCLEOTIDE SEQUENCE [LARGE SCALE GENOMIC DNA]</scope>
    <source>
        <strain evidence="2 3">CBS 101075</strain>
    </source>
</reference>
<dbReference type="SUPFAM" id="SSF51556">
    <property type="entry name" value="Metallo-dependent hydrolases"/>
    <property type="match status" value="1"/>
</dbReference>
<name>A0A443HZ16_BYSSP</name>
<dbReference type="PANTHER" id="PTHR43794">
    <property type="entry name" value="AMINOHYDROLASE SSNA-RELATED"/>
    <property type="match status" value="1"/>
</dbReference>
<dbReference type="GO" id="GO:0016810">
    <property type="term" value="F:hydrolase activity, acting on carbon-nitrogen (but not peptide) bonds"/>
    <property type="evidence" value="ECO:0007669"/>
    <property type="project" value="InterPro"/>
</dbReference>